<dbReference type="PANTHER" id="PTHR10426">
    <property type="entry name" value="STRICTOSIDINE SYNTHASE-RELATED"/>
    <property type="match status" value="1"/>
</dbReference>
<dbReference type="InterPro" id="IPR018119">
    <property type="entry name" value="Strictosidine_synth_cons-reg"/>
</dbReference>
<dbReference type="OrthoDB" id="5307922at2759"/>
<organism evidence="6 7">
    <name type="scientific">Sorghum bicolor</name>
    <name type="common">Sorghum</name>
    <name type="synonym">Sorghum vulgare</name>
    <dbReference type="NCBI Taxonomy" id="4558"/>
    <lineage>
        <taxon>Eukaryota</taxon>
        <taxon>Viridiplantae</taxon>
        <taxon>Streptophyta</taxon>
        <taxon>Embryophyta</taxon>
        <taxon>Tracheophyta</taxon>
        <taxon>Spermatophyta</taxon>
        <taxon>Magnoliopsida</taxon>
        <taxon>Liliopsida</taxon>
        <taxon>Poales</taxon>
        <taxon>Poaceae</taxon>
        <taxon>PACMAD clade</taxon>
        <taxon>Panicoideae</taxon>
        <taxon>Andropogonodae</taxon>
        <taxon>Andropogoneae</taxon>
        <taxon>Sorghinae</taxon>
        <taxon>Sorghum</taxon>
    </lineage>
</organism>
<keyword evidence="4" id="KW-0325">Glycoprotein</keyword>
<protein>
    <recommendedName>
        <fullName evidence="5">Strictosidine synthase conserved region domain-containing protein</fullName>
    </recommendedName>
</protein>
<dbReference type="EMBL" id="CM027688">
    <property type="protein sequence ID" value="KAG0517252.1"/>
    <property type="molecule type" value="Genomic_DNA"/>
</dbReference>
<reference evidence="6" key="1">
    <citation type="journal article" date="2019" name="BMC Genomics">
        <title>A new reference genome for Sorghum bicolor reveals high levels of sequence similarity between sweet and grain genotypes: implications for the genetics of sugar metabolism.</title>
        <authorList>
            <person name="Cooper E.A."/>
            <person name="Brenton Z.W."/>
            <person name="Flinn B.S."/>
            <person name="Jenkins J."/>
            <person name="Shu S."/>
            <person name="Flowers D."/>
            <person name="Luo F."/>
            <person name="Wang Y."/>
            <person name="Xia P."/>
            <person name="Barry K."/>
            <person name="Daum C."/>
            <person name="Lipzen A."/>
            <person name="Yoshinaga Y."/>
            <person name="Schmutz J."/>
            <person name="Saski C."/>
            <person name="Vermerris W."/>
            <person name="Kresovich S."/>
        </authorList>
    </citation>
    <scope>NUCLEOTIDE SEQUENCE</scope>
</reference>
<dbReference type="GO" id="GO:0005773">
    <property type="term" value="C:vacuole"/>
    <property type="evidence" value="ECO:0007669"/>
    <property type="project" value="UniProtKB-SubCell"/>
</dbReference>
<dbReference type="AlphaFoldDB" id="A0A921QAJ4"/>
<dbReference type="PANTHER" id="PTHR10426:SF139">
    <property type="entry name" value="OS09G0374900 PROTEIN"/>
    <property type="match status" value="1"/>
</dbReference>
<name>A0A921QAJ4_SORBI</name>
<proteinExistence type="inferred from homology"/>
<comment type="subcellular location">
    <subcellularLocation>
        <location evidence="1">Vacuole</location>
    </subcellularLocation>
</comment>
<keyword evidence="3" id="KW-0926">Vacuole</keyword>
<evidence type="ECO:0000256" key="2">
    <source>
        <dbReference type="ARBA" id="ARBA00009191"/>
    </source>
</evidence>
<reference evidence="6" key="2">
    <citation type="submission" date="2020-10" db="EMBL/GenBank/DDBJ databases">
        <authorList>
            <person name="Cooper E.A."/>
            <person name="Brenton Z.W."/>
            <person name="Flinn B.S."/>
            <person name="Jenkins J."/>
            <person name="Shu S."/>
            <person name="Flowers D."/>
            <person name="Luo F."/>
            <person name="Wang Y."/>
            <person name="Xia P."/>
            <person name="Barry K."/>
            <person name="Daum C."/>
            <person name="Lipzen A."/>
            <person name="Yoshinaga Y."/>
            <person name="Schmutz J."/>
            <person name="Saski C."/>
            <person name="Vermerris W."/>
            <person name="Kresovich S."/>
        </authorList>
    </citation>
    <scope>NUCLEOTIDE SEQUENCE</scope>
</reference>
<accession>A0A921QAJ4</accession>
<dbReference type="Proteomes" id="UP000807115">
    <property type="component" value="Chromosome 9"/>
</dbReference>
<evidence type="ECO:0000256" key="3">
    <source>
        <dbReference type="ARBA" id="ARBA00022554"/>
    </source>
</evidence>
<dbReference type="Pfam" id="PF03088">
    <property type="entry name" value="Str_synth"/>
    <property type="match status" value="1"/>
</dbReference>
<comment type="similarity">
    <text evidence="2">Belongs to the strictosidine synthase family.</text>
</comment>
<gene>
    <name evidence="6" type="ORF">BDA96_09G072900</name>
</gene>
<comment type="caution">
    <text evidence="6">The sequence shown here is derived from an EMBL/GenBank/DDBJ whole genome shotgun (WGS) entry which is preliminary data.</text>
</comment>
<evidence type="ECO:0000256" key="4">
    <source>
        <dbReference type="ARBA" id="ARBA00023180"/>
    </source>
</evidence>
<evidence type="ECO:0000313" key="6">
    <source>
        <dbReference type="EMBL" id="KAG0517252.1"/>
    </source>
</evidence>
<dbReference type="SUPFAM" id="SSF63829">
    <property type="entry name" value="Calcium-dependent phosphotriesterase"/>
    <property type="match status" value="1"/>
</dbReference>
<evidence type="ECO:0000256" key="1">
    <source>
        <dbReference type="ARBA" id="ARBA00004116"/>
    </source>
</evidence>
<dbReference type="InterPro" id="IPR011042">
    <property type="entry name" value="6-blade_b-propeller_TolB-like"/>
</dbReference>
<dbReference type="Gene3D" id="2.120.10.30">
    <property type="entry name" value="TolB, C-terminal domain"/>
    <property type="match status" value="1"/>
</dbReference>
<feature type="domain" description="Strictosidine synthase conserved region" evidence="5">
    <location>
        <begin position="5"/>
        <end position="63"/>
    </location>
</feature>
<evidence type="ECO:0000313" key="7">
    <source>
        <dbReference type="Proteomes" id="UP000807115"/>
    </source>
</evidence>
<sequence>MRPTFLDRRSDGAAATGQRATNSTTVLALGLSFPNDVALSADGAHVVVAETTRCLLLHHWLCGPAAGTTEPFADLPGYPDNVRCATDAGDDAGGYHNWVALNRDKSWLANGTTPRSVAAVRVHGETGAVTKALRGLGNTTISEVVERAGGALPWLLHAPPMRVVAYFHSSRFPEPPSRVPHSPCLASQS</sequence>
<evidence type="ECO:0000259" key="5">
    <source>
        <dbReference type="Pfam" id="PF03088"/>
    </source>
</evidence>